<reference evidence="2 3" key="1">
    <citation type="submission" date="2018-04" db="EMBL/GenBank/DDBJ databases">
        <title>WGS assembly of Panicum hallii var. hallii HAL2.</title>
        <authorList>
            <person name="Lovell J."/>
            <person name="Jenkins J."/>
            <person name="Lowry D."/>
            <person name="Mamidi S."/>
            <person name="Sreedasyam A."/>
            <person name="Weng X."/>
            <person name="Barry K."/>
            <person name="Bonette J."/>
            <person name="Campitelli B."/>
            <person name="Daum C."/>
            <person name="Gordon S."/>
            <person name="Gould B."/>
            <person name="Lipzen A."/>
            <person name="MacQueen A."/>
            <person name="Palacio-Mejia J."/>
            <person name="Plott C."/>
            <person name="Shakirov E."/>
            <person name="Shu S."/>
            <person name="Yoshinaga Y."/>
            <person name="Zane M."/>
            <person name="Rokhsar D."/>
            <person name="Grimwood J."/>
            <person name="Schmutz J."/>
            <person name="Juenger T."/>
        </authorList>
    </citation>
    <scope>NUCLEOTIDE SEQUENCE [LARGE SCALE GENOMIC DNA]</scope>
    <source>
        <strain evidence="3">cv. HAL2</strain>
    </source>
</reference>
<proteinExistence type="predicted"/>
<keyword evidence="3" id="KW-1185">Reference proteome</keyword>
<organism evidence="2 3">
    <name type="scientific">Panicum hallii var. hallii</name>
    <dbReference type="NCBI Taxonomy" id="1504633"/>
    <lineage>
        <taxon>Eukaryota</taxon>
        <taxon>Viridiplantae</taxon>
        <taxon>Streptophyta</taxon>
        <taxon>Embryophyta</taxon>
        <taxon>Tracheophyta</taxon>
        <taxon>Spermatophyta</taxon>
        <taxon>Magnoliopsida</taxon>
        <taxon>Liliopsida</taxon>
        <taxon>Poales</taxon>
        <taxon>Poaceae</taxon>
        <taxon>PACMAD clade</taxon>
        <taxon>Panicoideae</taxon>
        <taxon>Panicodae</taxon>
        <taxon>Paniceae</taxon>
        <taxon>Panicinae</taxon>
        <taxon>Panicum</taxon>
        <taxon>Panicum sect. Panicum</taxon>
    </lineage>
</organism>
<dbReference type="Gramene" id="PUZ62321">
    <property type="protein sequence ID" value="PUZ62321"/>
    <property type="gene ID" value="GQ55_4G347500"/>
</dbReference>
<gene>
    <name evidence="2" type="ORF">GQ55_4G347500</name>
</gene>
<feature type="region of interest" description="Disordered" evidence="1">
    <location>
        <begin position="22"/>
        <end position="82"/>
    </location>
</feature>
<feature type="compositionally biased region" description="Polar residues" evidence="1">
    <location>
        <begin position="39"/>
        <end position="56"/>
    </location>
</feature>
<dbReference type="AlphaFoldDB" id="A0A2T7E397"/>
<name>A0A2T7E397_9POAL</name>
<dbReference type="Proteomes" id="UP000244336">
    <property type="component" value="Chromosome 4"/>
</dbReference>
<sequence>MSVLTNLRPLLPTLHPALTLQEADAPSSSGQEEELLPSSEVTSSPGTLPPHSTTDGSSSSFPSSEEELAAGAAGSTSSEQLSAASPSSVLRLHATAEESSTSASFVGPSILLSTPPNWYQDFYMRTDRKGYLHMYPDLGGPFGSFQEAEAAINRYLDERRLLEICQKPSEDPRVEWLIKQALYYPDGTPKRDPNAPSKNSKDHMRHLVKALIYWTRIMIITIFARFNPHPSFHPTHAHMLMQRLPFFCRILHMNSKIL</sequence>
<accession>A0A2T7E397</accession>
<dbReference type="PANTHER" id="PTHR33326:SF44">
    <property type="entry name" value="OS10G0494950 PROTEIN"/>
    <property type="match status" value="1"/>
</dbReference>
<feature type="compositionally biased region" description="Low complexity" evidence="1">
    <location>
        <begin position="57"/>
        <end position="82"/>
    </location>
</feature>
<dbReference type="EMBL" id="CM009752">
    <property type="protein sequence ID" value="PUZ62321.1"/>
    <property type="molecule type" value="Genomic_DNA"/>
</dbReference>
<evidence type="ECO:0000313" key="3">
    <source>
        <dbReference type="Proteomes" id="UP000244336"/>
    </source>
</evidence>
<dbReference type="PANTHER" id="PTHR33326">
    <property type="entry name" value="OS05G0543800 PROTEIN"/>
    <property type="match status" value="1"/>
</dbReference>
<dbReference type="OrthoDB" id="691443at2759"/>
<evidence type="ECO:0000256" key="1">
    <source>
        <dbReference type="SAM" id="MobiDB-lite"/>
    </source>
</evidence>
<evidence type="ECO:0000313" key="2">
    <source>
        <dbReference type="EMBL" id="PUZ62321.1"/>
    </source>
</evidence>
<protein>
    <submittedName>
        <fullName evidence="2">Uncharacterized protein</fullName>
    </submittedName>
</protein>